<comment type="caution">
    <text evidence="1">The sequence shown here is derived from an EMBL/GenBank/DDBJ whole genome shotgun (WGS) entry which is preliminary data.</text>
</comment>
<reference evidence="1 2" key="1">
    <citation type="submission" date="2020-04" db="EMBL/GenBank/DDBJ databases">
        <title>Flammeovirga sp. SR4, a novel species isolated from seawater.</title>
        <authorList>
            <person name="Wang X."/>
        </authorList>
    </citation>
    <scope>NUCLEOTIDE SEQUENCE [LARGE SCALE GENOMIC DNA]</scope>
    <source>
        <strain evidence="1 2">ATCC 23126</strain>
    </source>
</reference>
<dbReference type="AlphaFoldDB" id="A0A7X9P2A7"/>
<protein>
    <recommendedName>
        <fullName evidence="3">MarR family transcriptional regulator</fullName>
    </recommendedName>
</protein>
<evidence type="ECO:0000313" key="2">
    <source>
        <dbReference type="Proteomes" id="UP000576082"/>
    </source>
</evidence>
<accession>A0A7X9P2A7</accession>
<evidence type="ECO:0000313" key="1">
    <source>
        <dbReference type="EMBL" id="NME68000.1"/>
    </source>
</evidence>
<evidence type="ECO:0008006" key="3">
    <source>
        <dbReference type="Google" id="ProtNLM"/>
    </source>
</evidence>
<dbReference type="RefSeq" id="WP_169656314.1">
    <property type="nucleotide sequence ID" value="NZ_JABANE010000017.1"/>
</dbReference>
<proteinExistence type="predicted"/>
<dbReference type="EMBL" id="JABANE010000017">
    <property type="protein sequence ID" value="NME68000.1"/>
    <property type="molecule type" value="Genomic_DNA"/>
</dbReference>
<name>A0A7X9P2A7_9BACT</name>
<organism evidence="1 2">
    <name type="scientific">Flammeovirga aprica JL-4</name>
    <dbReference type="NCBI Taxonomy" id="694437"/>
    <lineage>
        <taxon>Bacteria</taxon>
        <taxon>Pseudomonadati</taxon>
        <taxon>Bacteroidota</taxon>
        <taxon>Cytophagia</taxon>
        <taxon>Cytophagales</taxon>
        <taxon>Flammeovirgaceae</taxon>
        <taxon>Flammeovirga</taxon>
    </lineage>
</organism>
<sequence>MSLQYKSLQIVKALEPGAYHSILVLAKTIGLTASVHELKRITHTLCRNGLIEAKEEKNDIKIILTDEGIEVLPYL</sequence>
<dbReference type="Proteomes" id="UP000576082">
    <property type="component" value="Unassembled WGS sequence"/>
</dbReference>
<gene>
    <name evidence="1" type="ORF">HHU12_08520</name>
</gene>
<keyword evidence="2" id="KW-1185">Reference proteome</keyword>